<protein>
    <recommendedName>
        <fullName evidence="3">Lipocalin-like domain-containing protein</fullName>
    </recommendedName>
</protein>
<dbReference type="EMBL" id="FMZW01000010">
    <property type="protein sequence ID" value="SDD33828.1"/>
    <property type="molecule type" value="Genomic_DNA"/>
</dbReference>
<proteinExistence type="predicted"/>
<evidence type="ECO:0000313" key="2">
    <source>
        <dbReference type="Proteomes" id="UP000199245"/>
    </source>
</evidence>
<gene>
    <name evidence="1" type="ORF">SAMN05216337_101049</name>
</gene>
<organism evidence="1 2">
    <name type="scientific">Bradyrhizobium brasilense</name>
    <dbReference type="NCBI Taxonomy" id="1419277"/>
    <lineage>
        <taxon>Bacteria</taxon>
        <taxon>Pseudomonadati</taxon>
        <taxon>Pseudomonadota</taxon>
        <taxon>Alphaproteobacteria</taxon>
        <taxon>Hyphomicrobiales</taxon>
        <taxon>Nitrobacteraceae</taxon>
        <taxon>Bradyrhizobium</taxon>
    </lineage>
</organism>
<reference evidence="1 2" key="1">
    <citation type="submission" date="2016-10" db="EMBL/GenBank/DDBJ databases">
        <authorList>
            <person name="de Groot N.N."/>
        </authorList>
    </citation>
    <scope>NUCLEOTIDE SEQUENCE [LARGE SCALE GENOMIC DNA]</scope>
    <source>
        <strain evidence="1 2">R5</strain>
    </source>
</reference>
<sequence length="139" mass="15324">MAETHPIVGTWVLNLAKSGFMNEPTPFSYRSCTRTITHGPDGITTKVNAILADGSPFAEEMTFKEDGEYYPHLGNDMIDTMAVAQVDANTWKLTAKKDDKVVGIGTRTISPDGKILRMTFVYPDVNGILRGHVTAYDKQ</sequence>
<dbReference type="RefSeq" id="WP_092082840.1">
    <property type="nucleotide sequence ID" value="NZ_FMZW01000010.1"/>
</dbReference>
<evidence type="ECO:0008006" key="3">
    <source>
        <dbReference type="Google" id="ProtNLM"/>
    </source>
</evidence>
<accession>A0A1G6TXM9</accession>
<dbReference type="Proteomes" id="UP000199245">
    <property type="component" value="Unassembled WGS sequence"/>
</dbReference>
<dbReference type="AlphaFoldDB" id="A0A1G6TXM9"/>
<evidence type="ECO:0000313" key="1">
    <source>
        <dbReference type="EMBL" id="SDD33828.1"/>
    </source>
</evidence>
<name>A0A1G6TXM9_9BRAD</name>